<feature type="transmembrane region" description="Helical" evidence="1">
    <location>
        <begin position="130"/>
        <end position="148"/>
    </location>
</feature>
<dbReference type="Pfam" id="PF03729">
    <property type="entry name" value="DUF308"/>
    <property type="match status" value="1"/>
</dbReference>
<reference evidence="3" key="3">
    <citation type="journal article" date="2011" name="PLoS ONE">
        <title>Genome sequence of a mesophilic hydrogenotrophic methanogen Methanocella paludicola, the first cultivated representative of the order Methanocellales.</title>
        <authorList>
            <person name="Sakai S."/>
            <person name="Takaki Y."/>
            <person name="Shimamura S."/>
            <person name="Sekine M."/>
            <person name="Tajima T."/>
            <person name="Kosugi H."/>
            <person name="Ichikawa N."/>
            <person name="Tasumi E."/>
            <person name="Hiraki A.T."/>
            <person name="Shimizu A."/>
            <person name="Kato Y."/>
            <person name="Nishiko R."/>
            <person name="Mori K."/>
            <person name="Fujita N."/>
            <person name="Imachi H."/>
            <person name="Takai K."/>
        </authorList>
    </citation>
    <scope>NUCLEOTIDE SEQUENCE [LARGE SCALE GENOMIC DNA]</scope>
    <source>
        <strain evidence="3">DSM 17711 / JCM 13418 / NBRC 101707 / SANAE</strain>
    </source>
</reference>
<dbReference type="STRING" id="304371.MCP_2335"/>
<dbReference type="InParanoid" id="D1Z135"/>
<protein>
    <recommendedName>
        <fullName evidence="4">HdeD family acid-resistance protein</fullName>
    </recommendedName>
</protein>
<organism evidence="2 3">
    <name type="scientific">Methanocella paludicola (strain DSM 17711 / JCM 13418 / NBRC 101707 / SANAE)</name>
    <dbReference type="NCBI Taxonomy" id="304371"/>
    <lineage>
        <taxon>Archaea</taxon>
        <taxon>Methanobacteriati</taxon>
        <taxon>Methanobacteriota</taxon>
        <taxon>Stenosarchaea group</taxon>
        <taxon>Methanomicrobia</taxon>
        <taxon>Methanocellales</taxon>
        <taxon>Methanocellaceae</taxon>
        <taxon>Methanocella</taxon>
    </lineage>
</organism>
<dbReference type="PANTHER" id="PTHR34989">
    <property type="entry name" value="PROTEIN HDED"/>
    <property type="match status" value="1"/>
</dbReference>
<keyword evidence="1" id="KW-0812">Transmembrane</keyword>
<dbReference type="RefSeq" id="WP_012901081.1">
    <property type="nucleotide sequence ID" value="NC_013665.1"/>
</dbReference>
<evidence type="ECO:0000313" key="2">
    <source>
        <dbReference type="EMBL" id="BAI62407.1"/>
    </source>
</evidence>
<name>D1Z135_METPS</name>
<dbReference type="AlphaFoldDB" id="D1Z135"/>
<sequence length="190" mass="20548">MMGNVGDYLTGAWRNMWWDMLLRGAIAIIFGLIVFFWPGLSIATFVLLFGSFVFVDGILLLLQAVTVKDGRWWVRLLQGLLSIAAAVAVFIWPGLTALMFLYIIAFYLIFAGMLQIFAAIEMRKAIKGELLLIAGGILSVIIGALMFARPLTGALALAQTIGIFAIAYGILLAILALKLRGAGHKVAAAT</sequence>
<dbReference type="Proteomes" id="UP000001882">
    <property type="component" value="Chromosome"/>
</dbReference>
<feature type="transmembrane region" description="Helical" evidence="1">
    <location>
        <begin position="98"/>
        <end position="118"/>
    </location>
</feature>
<proteinExistence type="predicted"/>
<keyword evidence="3" id="KW-1185">Reference proteome</keyword>
<dbReference type="GeneID" id="8682133"/>
<evidence type="ECO:0000256" key="1">
    <source>
        <dbReference type="SAM" id="Phobius"/>
    </source>
</evidence>
<keyword evidence="1" id="KW-1133">Transmembrane helix</keyword>
<feature type="transmembrane region" description="Helical" evidence="1">
    <location>
        <begin position="20"/>
        <end position="37"/>
    </location>
</feature>
<feature type="transmembrane region" description="Helical" evidence="1">
    <location>
        <begin position="154"/>
        <end position="177"/>
    </location>
</feature>
<evidence type="ECO:0008006" key="4">
    <source>
        <dbReference type="Google" id="ProtNLM"/>
    </source>
</evidence>
<keyword evidence="1" id="KW-0472">Membrane</keyword>
<dbReference type="KEGG" id="mpd:MCP_2335"/>
<reference evidence="2 3" key="2">
    <citation type="journal article" date="2008" name="Int. J. Syst. Evol. Microbiol.">
        <title>Methanocella paludicola gen. nov., sp. nov., a methane-producing archaeon, the first isolate of the lineage 'Rice Cluster I', and proposal of the new archaeal order Methanocellales ord. nov.</title>
        <authorList>
            <person name="Sakai S."/>
            <person name="Imachi H."/>
            <person name="Hanada S."/>
            <person name="Ohashi A."/>
            <person name="Harada H."/>
            <person name="Kamagata Y."/>
        </authorList>
    </citation>
    <scope>NUCLEOTIDE SEQUENCE [LARGE SCALE GENOMIC DNA]</scope>
    <source>
        <strain evidence="3">DSM 17711 / JCM 13418 / NBRC 101707 / SANAE</strain>
    </source>
</reference>
<evidence type="ECO:0000313" key="3">
    <source>
        <dbReference type="Proteomes" id="UP000001882"/>
    </source>
</evidence>
<dbReference type="PANTHER" id="PTHR34989:SF1">
    <property type="entry name" value="PROTEIN HDED"/>
    <property type="match status" value="1"/>
</dbReference>
<dbReference type="InterPro" id="IPR052712">
    <property type="entry name" value="Acid_resist_chaperone_HdeD"/>
</dbReference>
<feature type="transmembrane region" description="Helical" evidence="1">
    <location>
        <begin position="43"/>
        <end position="65"/>
    </location>
</feature>
<accession>D1Z135</accession>
<dbReference type="EMBL" id="AP011532">
    <property type="protein sequence ID" value="BAI62407.1"/>
    <property type="molecule type" value="Genomic_DNA"/>
</dbReference>
<dbReference type="OrthoDB" id="151177at2157"/>
<gene>
    <name evidence="2" type="ordered locus">MCP_2335</name>
</gene>
<reference evidence="2 3" key="1">
    <citation type="journal article" date="2007" name="Appl. Environ. Microbiol.">
        <title>Isolation of key methanogens for global methane emission from rice paddy fields: a novel isolate affiliated with the clone cluster rice cluster I.</title>
        <authorList>
            <person name="Sakai S."/>
            <person name="Imachi H."/>
            <person name="Sekiguchi Y."/>
            <person name="Ohashi A."/>
            <person name="Harada H."/>
            <person name="Kamagata Y."/>
        </authorList>
    </citation>
    <scope>NUCLEOTIDE SEQUENCE [LARGE SCALE GENOMIC DNA]</scope>
    <source>
        <strain evidence="3">DSM 17711 / JCM 13418 / NBRC 101707 / SANAE</strain>
    </source>
</reference>
<dbReference type="InterPro" id="IPR005325">
    <property type="entry name" value="DUF308_memb"/>
</dbReference>
<feature type="transmembrane region" description="Helical" evidence="1">
    <location>
        <begin position="72"/>
        <end position="92"/>
    </location>
</feature>
<dbReference type="eggNOG" id="arCOG03582">
    <property type="taxonomic scope" value="Archaea"/>
</dbReference>
<dbReference type="GO" id="GO:0005886">
    <property type="term" value="C:plasma membrane"/>
    <property type="evidence" value="ECO:0007669"/>
    <property type="project" value="TreeGrafter"/>
</dbReference>